<dbReference type="RefSeq" id="WP_224790726.1">
    <property type="nucleotide sequence ID" value="NZ_CABVHE010000007.1"/>
</dbReference>
<dbReference type="EMBL" id="CABVII010000018">
    <property type="protein sequence ID" value="VVP22295.1"/>
    <property type="molecule type" value="Genomic_DNA"/>
</dbReference>
<reference evidence="1 2" key="1">
    <citation type="submission" date="2019-09" db="EMBL/GenBank/DDBJ databases">
        <authorList>
            <person name="Chandra G."/>
            <person name="Truman W A."/>
        </authorList>
    </citation>
    <scope>NUCLEOTIDE SEQUENCE [LARGE SCALE GENOMIC DNA]</scope>
    <source>
        <strain evidence="1">PS862</strain>
    </source>
</reference>
<accession>A0A5E7MC92</accession>
<dbReference type="AlphaFoldDB" id="A0A5E7MC92"/>
<protein>
    <submittedName>
        <fullName evidence="1">Uncharacterized protein</fullName>
    </submittedName>
</protein>
<proteinExistence type="predicted"/>
<dbReference type="Proteomes" id="UP000385207">
    <property type="component" value="Unassembled WGS sequence"/>
</dbReference>
<evidence type="ECO:0000313" key="1">
    <source>
        <dbReference type="EMBL" id="VVP22295.1"/>
    </source>
</evidence>
<sequence length="571" mass="62734" precursor="true">MRSITITKLRFAQLGAGLALAGLSAMAAAQSAPPPMNPYLAQTFSNQAHWNSAQTDSTEIAVPRGSYELTPESVTYLPSDAGGMPHFVDKVGDTMVTWWWSGLGLRKYNKVDGKLVEVARTEMPLKLPDFDKVSDEQRLRQTQDVKRLLDNKDEQGLLDYMRGQPNRMIGSINDQLRGGALYSMLTREDAFIGAGGRQIFRVDQLDPKKPDSGMGTPLVRVLSETLYDNEKVKRGTDFPVDFNFGMGMTFNGYLVLNTVGGKVITLDPKTLEIVDTYAVDGADELFLNGFANGDEAGGGAVYVASNQNMYRLVVDAKGKIHSDEASGAWKAAYDRGIRISALKVADGTGSTPTLMGFGPDEDKLVVITDGAQKMRLVAFWRDQLPAGWKQKPGTRSARIADQQQVDMGADVETVQSEQSVSTYGDYAFVVNNIISKDAPYLARDNYYVSMLNGATRPGPKGVAMLKWDQNSNGWKQLWMRNDVSSISTVPMISGGGRMAIIDGYFTRDWNDRYHIGMDLDSGDTVLKIHTGSDPRFNGMYSAIKVNESGAIQYGMAFGLVRLDTTRMKKVD</sequence>
<name>A0A5E7MC92_PSEFL</name>
<gene>
    <name evidence="1" type="ORF">PS862_03919</name>
</gene>
<evidence type="ECO:0000313" key="2">
    <source>
        <dbReference type="Proteomes" id="UP000385207"/>
    </source>
</evidence>
<organism evidence="1 2">
    <name type="scientific">Pseudomonas fluorescens</name>
    <dbReference type="NCBI Taxonomy" id="294"/>
    <lineage>
        <taxon>Bacteria</taxon>
        <taxon>Pseudomonadati</taxon>
        <taxon>Pseudomonadota</taxon>
        <taxon>Gammaproteobacteria</taxon>
        <taxon>Pseudomonadales</taxon>
        <taxon>Pseudomonadaceae</taxon>
        <taxon>Pseudomonas</taxon>
    </lineage>
</organism>